<dbReference type="AlphaFoldDB" id="A0A543GE89"/>
<dbReference type="EMBL" id="VFPH01000001">
    <property type="protein sequence ID" value="TQM44391.1"/>
    <property type="molecule type" value="Genomic_DNA"/>
</dbReference>
<organism evidence="3 4">
    <name type="scientific">Pseudonocardia cypriaca</name>
    <dbReference type="NCBI Taxonomy" id="882449"/>
    <lineage>
        <taxon>Bacteria</taxon>
        <taxon>Bacillati</taxon>
        <taxon>Actinomycetota</taxon>
        <taxon>Actinomycetes</taxon>
        <taxon>Pseudonocardiales</taxon>
        <taxon>Pseudonocardiaceae</taxon>
        <taxon>Pseudonocardia</taxon>
    </lineage>
</organism>
<keyword evidence="4" id="KW-1185">Reference proteome</keyword>
<evidence type="ECO:0000256" key="2">
    <source>
        <dbReference type="SAM" id="Phobius"/>
    </source>
</evidence>
<evidence type="ECO:0000256" key="1">
    <source>
        <dbReference type="SAM" id="MobiDB-lite"/>
    </source>
</evidence>
<feature type="transmembrane region" description="Helical" evidence="2">
    <location>
        <begin position="31"/>
        <end position="55"/>
    </location>
</feature>
<feature type="compositionally biased region" description="Low complexity" evidence="1">
    <location>
        <begin position="81"/>
        <end position="98"/>
    </location>
</feature>
<dbReference type="Proteomes" id="UP000319818">
    <property type="component" value="Unassembled WGS sequence"/>
</dbReference>
<gene>
    <name evidence="3" type="ORF">FB388_1756</name>
</gene>
<proteinExistence type="predicted"/>
<evidence type="ECO:0000313" key="4">
    <source>
        <dbReference type="Proteomes" id="UP000319818"/>
    </source>
</evidence>
<keyword evidence="2" id="KW-0472">Membrane</keyword>
<keyword evidence="2" id="KW-0812">Transmembrane</keyword>
<dbReference type="RefSeq" id="WP_142099213.1">
    <property type="nucleotide sequence ID" value="NZ_VFPH01000001.1"/>
</dbReference>
<evidence type="ECO:0000313" key="3">
    <source>
        <dbReference type="EMBL" id="TQM44391.1"/>
    </source>
</evidence>
<feature type="region of interest" description="Disordered" evidence="1">
    <location>
        <begin position="59"/>
        <end position="107"/>
    </location>
</feature>
<accession>A0A543GE89</accession>
<keyword evidence="2" id="KW-1133">Transmembrane helix</keyword>
<comment type="caution">
    <text evidence="3">The sequence shown here is derived from an EMBL/GenBank/DDBJ whole genome shotgun (WGS) entry which is preliminary data.</text>
</comment>
<protein>
    <submittedName>
        <fullName evidence="3">Uncharacterized protein</fullName>
    </submittedName>
</protein>
<dbReference type="OrthoDB" id="3638015at2"/>
<name>A0A543GE89_9PSEU</name>
<reference evidence="3 4" key="1">
    <citation type="submission" date="2019-06" db="EMBL/GenBank/DDBJ databases">
        <title>Sequencing the genomes of 1000 actinobacteria strains.</title>
        <authorList>
            <person name="Klenk H.-P."/>
        </authorList>
    </citation>
    <scope>NUCLEOTIDE SEQUENCE [LARGE SCALE GENOMIC DNA]</scope>
    <source>
        <strain evidence="3 4">DSM 45511</strain>
    </source>
</reference>
<sequence>MGRGAGERGAGGSPAVARRVLAPVGARPPGVLVVLAALLVTGTIIASVVGTLSLLRGPGTPGQPPAAAAAPPEIATPPVVPTTGPTETSPTPAPTAAAPAPPADPRGVFQDQALLALAEPFLTGPASCERREPGPDSTESVACDLGGDRTAVFTRVATPEAMRQARRAIVAGRNARAGTVVSVRWRYVPGRPETRDGIPPGQTDRGEGVRVRYVDREGVPRLYFDQDSSGCTGVIALTRPTGNSRTDLEVLRAYWTDPTG</sequence>